<organism evidence="1 2">
    <name type="scientific">Paraburkholderia tagetis</name>
    <dbReference type="NCBI Taxonomy" id="2913261"/>
    <lineage>
        <taxon>Bacteria</taxon>
        <taxon>Pseudomonadati</taxon>
        <taxon>Pseudomonadota</taxon>
        <taxon>Betaproteobacteria</taxon>
        <taxon>Burkholderiales</taxon>
        <taxon>Burkholderiaceae</taxon>
        <taxon>Paraburkholderia</taxon>
    </lineage>
</organism>
<evidence type="ECO:0000313" key="1">
    <source>
        <dbReference type="EMBL" id="MCG5077216.1"/>
    </source>
</evidence>
<keyword evidence="2" id="KW-1185">Reference proteome</keyword>
<proteinExistence type="predicted"/>
<protein>
    <submittedName>
        <fullName evidence="1">DUF2321 domain-containing protein</fullName>
    </submittedName>
</protein>
<dbReference type="Proteomes" id="UP001139308">
    <property type="component" value="Unassembled WGS sequence"/>
</dbReference>
<dbReference type="InterPro" id="IPR016891">
    <property type="entry name" value="DUF2321"/>
</dbReference>
<name>A0A9X1UL29_9BURK</name>
<dbReference type="AlphaFoldDB" id="A0A9X1UL29"/>
<dbReference type="Pfam" id="PF18742">
    <property type="entry name" value="DpnII-MboI"/>
    <property type="match status" value="1"/>
</dbReference>
<evidence type="ECO:0000313" key="2">
    <source>
        <dbReference type="Proteomes" id="UP001139308"/>
    </source>
</evidence>
<reference evidence="1" key="1">
    <citation type="submission" date="2022-01" db="EMBL/GenBank/DDBJ databases">
        <title>Genome sequence and assembly of Parabukholderia sp. RG36.</title>
        <authorList>
            <person name="Chhetri G."/>
        </authorList>
    </citation>
    <scope>NUCLEOTIDE SEQUENCE</scope>
    <source>
        <strain evidence="1">RG36</strain>
    </source>
</reference>
<comment type="caution">
    <text evidence="1">The sequence shown here is derived from an EMBL/GenBank/DDBJ whole genome shotgun (WGS) entry which is preliminary data.</text>
</comment>
<dbReference type="Pfam" id="PF10083">
    <property type="entry name" value="DUF2321"/>
    <property type="match status" value="1"/>
</dbReference>
<dbReference type="EMBL" id="JAKLJA010000033">
    <property type="protein sequence ID" value="MCG5077216.1"/>
    <property type="molecule type" value="Genomic_DNA"/>
</dbReference>
<dbReference type="RefSeq" id="WP_238467125.1">
    <property type="nucleotide sequence ID" value="NZ_JAKLJA010000033.1"/>
</dbReference>
<sequence length="245" mass="27297">MTVVQETQTYVCRNGHVRTDQFDPNGAPPDGRCLICGEPLLGHCIHCNARIPGKPRAPGVIVANWSLPNRCPQCGAAYPWAEHVSSSGNASNAVARIEQICQRFHLVARRLARRHANRRTIAVDDEYDVQDLLAAVLAADFDDVRDEEFSPSVAAQNSRIDFVLVGPGIAVETKMTRENLTDKKLADELLVDIRRYSEHPEARHLVCFVYDPQLRVKNPAGLVRDLEKTATRFETLRVVIAPRGI</sequence>
<gene>
    <name evidence="1" type="ORF">L5014_28385</name>
</gene>
<accession>A0A9X1UL29</accession>